<proteinExistence type="predicted"/>
<protein>
    <submittedName>
        <fullName evidence="6">Putative ribonuclease H-like domain-containing protein</fullName>
    </submittedName>
</protein>
<feature type="region of interest" description="Disordered" evidence="2">
    <location>
        <begin position="162"/>
        <end position="187"/>
    </location>
</feature>
<feature type="compositionally biased region" description="Basic and acidic residues" evidence="2">
    <location>
        <begin position="162"/>
        <end position="176"/>
    </location>
</feature>
<dbReference type="InterPro" id="IPR013103">
    <property type="entry name" value="RVT_2"/>
</dbReference>
<dbReference type="Pfam" id="PF07727">
    <property type="entry name" value="RVT_2"/>
    <property type="match status" value="2"/>
</dbReference>
<feature type="region of interest" description="Disordered" evidence="2">
    <location>
        <begin position="620"/>
        <end position="653"/>
    </location>
</feature>
<feature type="domain" description="Reverse transcriptase Ty1/copia-type" evidence="3">
    <location>
        <begin position="780"/>
        <end position="835"/>
    </location>
</feature>
<reference evidence="6" key="1">
    <citation type="journal article" date="2019" name="Sci. Rep.">
        <title>Draft genome of Tanacetum cinerariifolium, the natural source of mosquito coil.</title>
        <authorList>
            <person name="Yamashiro T."/>
            <person name="Shiraishi A."/>
            <person name="Satake H."/>
            <person name="Nakayama K."/>
        </authorList>
    </citation>
    <scope>NUCLEOTIDE SEQUENCE</scope>
</reference>
<keyword evidence="1" id="KW-0064">Aspartyl protease</keyword>
<feature type="compositionally biased region" description="Polar residues" evidence="2">
    <location>
        <begin position="256"/>
        <end position="269"/>
    </location>
</feature>
<dbReference type="PANTHER" id="PTHR11439">
    <property type="entry name" value="GAG-POL-RELATED RETROTRANSPOSON"/>
    <property type="match status" value="1"/>
</dbReference>
<evidence type="ECO:0000313" key="6">
    <source>
        <dbReference type="EMBL" id="GEU39838.1"/>
    </source>
</evidence>
<dbReference type="SUPFAM" id="SSF56672">
    <property type="entry name" value="DNA/RNA polymerases"/>
    <property type="match status" value="1"/>
</dbReference>
<gene>
    <name evidence="6" type="ORF">Tci_011816</name>
</gene>
<evidence type="ECO:0000259" key="5">
    <source>
        <dbReference type="Pfam" id="PF22936"/>
    </source>
</evidence>
<sequence length="1383" mass="157018">MRIEQYFLMTDYSLWEVILNGDSPSPTRIVDGVVQVIASTSVEQRLAKKNELKARGTLLIALPDKHQLKFNIHKDAKSLMEAMENRFGGNADHQGTTGTKKLLEELSQQRYLLQMLWCLSLMQLVAMIRVFKLKKPLLIMHLWHTTHQTHQVLADQIMSRESDNRVPRNPNNDRYKTGKGYHAVPPPYTRTFMPPKPDLVFTNDPSASELVANVFNVESSTHNPSKDIENPSFVKSIEHVKYSKESVKQAEHNKQAKNLRTNNQKSRGTKNNWNNKACFVCGSLNHLIKDYDYYEKQMVQKHVWNIAMRVSHQNSLRMTHFHSNRNIVPTTVLTRSRLVSLNAAKPVPTAVTQSTVKSPRPVKHVVHKAYSPQALKDKGVINSGCSRHMTGNISFLLDFQEIDGGYVTFRGNPKGGKIYGKGNIKTGKLDFDDVYFVKELKFNLFSISQMYDKKNNVLFIDTECVVLSSDYKLSNENHVLLRVPRENNMYNVDLKNVVPSRGLTCLFAKATLDESNHWHKRLGHINFKTMIKLIKGNLVRGLPLKIFENNHTCVACQKGKQHKASWIGPKWLFNIDTLTMSLNYQPVVTGNQPNDNACIKENLDADPQNTDADVTDAAFDVKENENDVHVSTDGSDKTDNKKHDEKAKRDGKGKSIVDSLTGVRDLRAEFEIFSFNSSNRVNAVSAPVNAAGPNSANSTNSFNTASPSVNNVSPKFGIARKSLFMDPSKYPDDPYMPEVEDIVYSDDEEDVEPKKVLQALKDPSWIEAIKEELLQFKLQKVWVLVDLPEGKRDIGSKWVFKNKKDKRGIVIRNKARLVAQGHTQEEGIDYNEVFALMDVKSAFLYETIEEEVYVCQPPGFEDPDYLDKVYKVVKALYGLHQAPRAWYETLANYLLENGFQRGKIDQTLFIKKQKGDIFLVQVYVDDIIFGSTNKELCKAFEKLMKDKFQMSFMGELTFFLGLQVKQKEDGIFISQDKYVAEILRKFGFTGVKSASILIEIEKPLLKDPDGKDVYVHIYRYLKGKPNLGLWYPRDSSFNLVAYSDSDYAEASLDRKSTTGGCQFIGCRLISWQCKKQTVVATSSTEAEYVAAASCCAQCLSAMRTAWNELKCSMASAVIYLATGRKFNFSKYIFDSMVRNVDSSSVEIPIDHAPPSTTSSPSPPDLQDLTPTPHATPPQDQPLTPHDSPPQDQPTSPHESTMPLLTTLMETWRLNQEDVSAAEPTVFNDEHVIMIMAQTLIKLKSPKASKQYEDKEENIDWSAVAEQVQKRHLDSIKKYQNLKKKPVSIAQAMKNMIKYLKSMAGYKMEFFRGMTYDKIISVGGITEAFQTFEDIFKGFDREDLVALWNLVQEKFSLAAPSEDREKALWVELKRLFKPDADDVL</sequence>
<dbReference type="InterPro" id="IPR054722">
    <property type="entry name" value="PolX-like_BBD"/>
</dbReference>
<dbReference type="InterPro" id="IPR043502">
    <property type="entry name" value="DNA/RNA_pol_sf"/>
</dbReference>
<dbReference type="EMBL" id="BKCJ010001223">
    <property type="protein sequence ID" value="GEU39838.1"/>
    <property type="molecule type" value="Genomic_DNA"/>
</dbReference>
<keyword evidence="1" id="KW-0645">Protease</keyword>
<feature type="domain" description="GAG-pre-integrase" evidence="4">
    <location>
        <begin position="488"/>
        <end position="561"/>
    </location>
</feature>
<dbReference type="InterPro" id="IPR025724">
    <property type="entry name" value="GAG-pre-integrase_dom"/>
</dbReference>
<feature type="region of interest" description="Disordered" evidence="2">
    <location>
        <begin position="248"/>
        <end position="269"/>
    </location>
</feature>
<accession>A0A6L2JRW8</accession>
<dbReference type="PANTHER" id="PTHR11439:SF495">
    <property type="entry name" value="REVERSE TRANSCRIPTASE, RNA-DEPENDENT DNA POLYMERASE-RELATED"/>
    <property type="match status" value="1"/>
</dbReference>
<evidence type="ECO:0000259" key="4">
    <source>
        <dbReference type="Pfam" id="PF13976"/>
    </source>
</evidence>
<feature type="domain" description="Reverse transcriptase Ty1/copia-type" evidence="3">
    <location>
        <begin position="837"/>
        <end position="996"/>
    </location>
</feature>
<dbReference type="Pfam" id="PF22936">
    <property type="entry name" value="Pol_BBD"/>
    <property type="match status" value="1"/>
</dbReference>
<feature type="domain" description="Retrovirus-related Pol polyprotein from transposon TNT 1-94-like beta-barrel" evidence="5">
    <location>
        <begin position="381"/>
        <end position="453"/>
    </location>
</feature>
<name>A0A6L2JRW8_TANCI</name>
<feature type="compositionally biased region" description="Low complexity" evidence="2">
    <location>
        <begin position="1153"/>
        <end position="1172"/>
    </location>
</feature>
<dbReference type="Pfam" id="PF13976">
    <property type="entry name" value="gag_pre-integrs"/>
    <property type="match status" value="1"/>
</dbReference>
<evidence type="ECO:0000256" key="1">
    <source>
        <dbReference type="ARBA" id="ARBA00022750"/>
    </source>
</evidence>
<organism evidence="6">
    <name type="scientific">Tanacetum cinerariifolium</name>
    <name type="common">Dalmatian daisy</name>
    <name type="synonym">Chrysanthemum cinerariifolium</name>
    <dbReference type="NCBI Taxonomy" id="118510"/>
    <lineage>
        <taxon>Eukaryota</taxon>
        <taxon>Viridiplantae</taxon>
        <taxon>Streptophyta</taxon>
        <taxon>Embryophyta</taxon>
        <taxon>Tracheophyta</taxon>
        <taxon>Spermatophyta</taxon>
        <taxon>Magnoliopsida</taxon>
        <taxon>eudicotyledons</taxon>
        <taxon>Gunneridae</taxon>
        <taxon>Pentapetalae</taxon>
        <taxon>asterids</taxon>
        <taxon>campanulids</taxon>
        <taxon>Asterales</taxon>
        <taxon>Asteraceae</taxon>
        <taxon>Asteroideae</taxon>
        <taxon>Anthemideae</taxon>
        <taxon>Anthemidinae</taxon>
        <taxon>Tanacetum</taxon>
    </lineage>
</organism>
<evidence type="ECO:0000259" key="3">
    <source>
        <dbReference type="Pfam" id="PF07727"/>
    </source>
</evidence>
<dbReference type="GO" id="GO:0004190">
    <property type="term" value="F:aspartic-type endopeptidase activity"/>
    <property type="evidence" value="ECO:0007669"/>
    <property type="project" value="UniProtKB-KW"/>
</dbReference>
<comment type="caution">
    <text evidence="6">The sequence shown here is derived from an EMBL/GenBank/DDBJ whole genome shotgun (WGS) entry which is preliminary data.</text>
</comment>
<keyword evidence="1" id="KW-0378">Hydrolase</keyword>
<evidence type="ECO:0000256" key="2">
    <source>
        <dbReference type="SAM" id="MobiDB-lite"/>
    </source>
</evidence>
<feature type="region of interest" description="Disordered" evidence="2">
    <location>
        <begin position="1147"/>
        <end position="1200"/>
    </location>
</feature>
<dbReference type="CDD" id="cd09272">
    <property type="entry name" value="RNase_HI_RT_Ty1"/>
    <property type="match status" value="1"/>
</dbReference>